<evidence type="ECO:0000313" key="3">
    <source>
        <dbReference type="Proteomes" id="UP000616885"/>
    </source>
</evidence>
<name>A0A8H7NBJ8_BIOOC</name>
<sequence>MPGEETPPLTSRLRLPTEIWALTFEKLSEEIPDHIQWFSIYDRDPESRPWQLLAIQNLRLVCRTFCNLASPLLCPYLYLEISYESIDRAKGLLKNPRIACGLRGIRLSLAYRPGLLASSRSQFSLHWEVKLENACLELGMELEEDNKPFSWEDNPGLYEKLQAVEKREDMIRTLGNFGQYLGPVNSTSCYNFFRSSHELYKEKHWEQFELLMSGSFVRQLAAALGRVRQPLALHFTDDIQKRYSMMNHRLFLGDTGLADAFIQPPPWNDDKTPGLLPARVLTELPIAIAQAGGWLQSLKLSCPIYRCCHIFPPGVSPERSMAELRSAFRFIRVAEVSCPGHWCAYTSALLSSRGLRHVRIGPGQSRYANSSCPQPNCKRERRRGRWLRTAEPTVRSLRIEDVTIFQAELVPMLSMLSPRCKDIWISSLKSPYCNWSEIIEVLRRKAGSRIASGKCKLHFTALNGGEFPQRPRPPRGNDNDEDYERELAEYDGKMKQVLDYIAGKDAEKWWSG</sequence>
<reference evidence="2" key="1">
    <citation type="submission" date="2020-10" db="EMBL/GenBank/DDBJ databases">
        <title>High-Quality Genome Resource of Clonostachys rosea strain S41 by Oxford Nanopore Long-Read Sequencing.</title>
        <authorList>
            <person name="Wang H."/>
        </authorList>
    </citation>
    <scope>NUCLEOTIDE SEQUENCE</scope>
    <source>
        <strain evidence="2">S41</strain>
    </source>
</reference>
<dbReference type="AlphaFoldDB" id="A0A8H7NBJ8"/>
<dbReference type="EMBL" id="JADCTT010000005">
    <property type="protein sequence ID" value="KAF9752600.1"/>
    <property type="molecule type" value="Genomic_DNA"/>
</dbReference>
<protein>
    <submittedName>
        <fullName evidence="2">Uncharacterized protein</fullName>
    </submittedName>
</protein>
<proteinExistence type="predicted"/>
<gene>
    <name evidence="2" type="ORF">IM811_014394</name>
</gene>
<evidence type="ECO:0000313" key="2">
    <source>
        <dbReference type="EMBL" id="KAF9752600.1"/>
    </source>
</evidence>
<feature type="region of interest" description="Disordered" evidence="1">
    <location>
        <begin position="466"/>
        <end position="485"/>
    </location>
</feature>
<organism evidence="2 3">
    <name type="scientific">Bionectria ochroleuca</name>
    <name type="common">Gliocladium roseum</name>
    <dbReference type="NCBI Taxonomy" id="29856"/>
    <lineage>
        <taxon>Eukaryota</taxon>
        <taxon>Fungi</taxon>
        <taxon>Dikarya</taxon>
        <taxon>Ascomycota</taxon>
        <taxon>Pezizomycotina</taxon>
        <taxon>Sordariomycetes</taxon>
        <taxon>Hypocreomycetidae</taxon>
        <taxon>Hypocreales</taxon>
        <taxon>Bionectriaceae</taxon>
        <taxon>Clonostachys</taxon>
    </lineage>
</organism>
<comment type="caution">
    <text evidence="2">The sequence shown here is derived from an EMBL/GenBank/DDBJ whole genome shotgun (WGS) entry which is preliminary data.</text>
</comment>
<dbReference type="Proteomes" id="UP000616885">
    <property type="component" value="Unassembled WGS sequence"/>
</dbReference>
<evidence type="ECO:0000256" key="1">
    <source>
        <dbReference type="SAM" id="MobiDB-lite"/>
    </source>
</evidence>
<accession>A0A8H7NBJ8</accession>